<feature type="domain" description="Thioredoxin" evidence="6">
    <location>
        <begin position="83"/>
        <end position="253"/>
    </location>
</feature>
<keyword evidence="4" id="KW-1015">Disulfide bond</keyword>
<name>K5DJN5_RHOBT</name>
<protein>
    <submittedName>
        <fullName evidence="7">Copper chaperone SCO1/SenC</fullName>
    </submittedName>
</protein>
<dbReference type="SUPFAM" id="SSF52833">
    <property type="entry name" value="Thioredoxin-like"/>
    <property type="match status" value="1"/>
</dbReference>
<dbReference type="PATRIC" id="fig|993517.3.peg.1910"/>
<keyword evidence="5" id="KW-0472">Membrane</keyword>
<evidence type="ECO:0000256" key="5">
    <source>
        <dbReference type="SAM" id="Phobius"/>
    </source>
</evidence>
<dbReference type="PROSITE" id="PS51352">
    <property type="entry name" value="THIOREDOXIN_2"/>
    <property type="match status" value="1"/>
</dbReference>
<dbReference type="PANTHER" id="PTHR12151">
    <property type="entry name" value="ELECTRON TRANSPORT PROTIN SCO1/SENC FAMILY MEMBER"/>
    <property type="match status" value="1"/>
</dbReference>
<sequence length="261" mass="29345">MWHYNAERRSSTARFESTHEQTQLLSGQFAMKIVTHVALILVAGVALGLIGRQMRHSTAPSDGPGPDEVIYGNDNAVVDNATLRPEDVANDTPSKPPEDAEWLSEFELLERSGEMVSTADLKGAPYVVSFFFSTCPSICVSQNQKLKELQDEFEGQGVRFVAISVDPENDTPEVLREYAARFGADPDQWLFLTGELNYIRRIGAEIFQQPVNKQFHTERFVLVDPDGKIEGFYNWPEKRQLEALKESIESMLQEEASSKKS</sequence>
<reference evidence="7 8" key="1">
    <citation type="journal article" date="2013" name="Mar. Genomics">
        <title>Expression of sulfatases in Rhodopirellula baltica and the diversity of sulfatases in the genus Rhodopirellula.</title>
        <authorList>
            <person name="Wegner C.E."/>
            <person name="Richter-Heitmann T."/>
            <person name="Klindworth A."/>
            <person name="Klockow C."/>
            <person name="Richter M."/>
            <person name="Achstetter T."/>
            <person name="Glockner F.O."/>
            <person name="Harder J."/>
        </authorList>
    </citation>
    <scope>NUCLEOTIDE SEQUENCE [LARGE SCALE GENOMIC DNA]</scope>
    <source>
        <strain evidence="7 8">SH28</strain>
    </source>
</reference>
<organism evidence="7 8">
    <name type="scientific">Rhodopirellula baltica SH28</name>
    <dbReference type="NCBI Taxonomy" id="993517"/>
    <lineage>
        <taxon>Bacteria</taxon>
        <taxon>Pseudomonadati</taxon>
        <taxon>Planctomycetota</taxon>
        <taxon>Planctomycetia</taxon>
        <taxon>Pirellulales</taxon>
        <taxon>Pirellulaceae</taxon>
        <taxon>Rhodopirellula</taxon>
    </lineage>
</organism>
<dbReference type="Pfam" id="PF02630">
    <property type="entry name" value="SCO1-SenC"/>
    <property type="match status" value="1"/>
</dbReference>
<keyword evidence="5" id="KW-1133">Transmembrane helix</keyword>
<evidence type="ECO:0000313" key="8">
    <source>
        <dbReference type="Proteomes" id="UP000007993"/>
    </source>
</evidence>
<comment type="caution">
    <text evidence="7">The sequence shown here is derived from an EMBL/GenBank/DDBJ whole genome shotgun (WGS) entry which is preliminary data.</text>
</comment>
<evidence type="ECO:0000259" key="6">
    <source>
        <dbReference type="PROSITE" id="PS51352"/>
    </source>
</evidence>
<keyword evidence="3" id="KW-0479">Metal-binding</keyword>
<feature type="transmembrane region" description="Helical" evidence="5">
    <location>
        <begin position="29"/>
        <end position="50"/>
    </location>
</feature>
<dbReference type="Proteomes" id="UP000007993">
    <property type="component" value="Unassembled WGS sequence"/>
</dbReference>
<feature type="binding site" evidence="3">
    <location>
        <position position="216"/>
    </location>
    <ligand>
        <name>Cu cation</name>
        <dbReference type="ChEBI" id="CHEBI:23378"/>
    </ligand>
</feature>
<evidence type="ECO:0000256" key="3">
    <source>
        <dbReference type="PIRSR" id="PIRSR603782-1"/>
    </source>
</evidence>
<keyword evidence="2 3" id="KW-0186">Copper</keyword>
<dbReference type="CDD" id="cd02968">
    <property type="entry name" value="SCO"/>
    <property type="match status" value="1"/>
</dbReference>
<feature type="disulfide bond" description="Redox-active" evidence="4">
    <location>
        <begin position="135"/>
        <end position="139"/>
    </location>
</feature>
<dbReference type="InterPro" id="IPR036249">
    <property type="entry name" value="Thioredoxin-like_sf"/>
</dbReference>
<evidence type="ECO:0000256" key="1">
    <source>
        <dbReference type="ARBA" id="ARBA00010996"/>
    </source>
</evidence>
<proteinExistence type="inferred from homology"/>
<comment type="similarity">
    <text evidence="1">Belongs to the SCO1/2 family.</text>
</comment>
<evidence type="ECO:0000256" key="2">
    <source>
        <dbReference type="ARBA" id="ARBA00023008"/>
    </source>
</evidence>
<evidence type="ECO:0000313" key="7">
    <source>
        <dbReference type="EMBL" id="EKK03069.1"/>
    </source>
</evidence>
<dbReference type="InterPro" id="IPR013766">
    <property type="entry name" value="Thioredoxin_domain"/>
</dbReference>
<evidence type="ECO:0000256" key="4">
    <source>
        <dbReference type="PIRSR" id="PIRSR603782-2"/>
    </source>
</evidence>
<feature type="binding site" evidence="3">
    <location>
        <position position="139"/>
    </location>
    <ligand>
        <name>Cu cation</name>
        <dbReference type="ChEBI" id="CHEBI:23378"/>
    </ligand>
</feature>
<dbReference type="Gene3D" id="3.40.30.10">
    <property type="entry name" value="Glutaredoxin"/>
    <property type="match status" value="1"/>
</dbReference>
<dbReference type="AlphaFoldDB" id="K5DJN5"/>
<dbReference type="PANTHER" id="PTHR12151:SF25">
    <property type="entry name" value="LINALOOL DEHYDRATASE_ISOMERASE DOMAIN-CONTAINING PROTEIN"/>
    <property type="match status" value="1"/>
</dbReference>
<dbReference type="EMBL" id="AMCW01000040">
    <property type="protein sequence ID" value="EKK03069.1"/>
    <property type="molecule type" value="Genomic_DNA"/>
</dbReference>
<keyword evidence="5" id="KW-0812">Transmembrane</keyword>
<dbReference type="InterPro" id="IPR003782">
    <property type="entry name" value="SCO1/SenC"/>
</dbReference>
<feature type="binding site" evidence="3">
    <location>
        <position position="135"/>
    </location>
    <ligand>
        <name>Cu cation</name>
        <dbReference type="ChEBI" id="CHEBI:23378"/>
    </ligand>
</feature>
<dbReference type="GO" id="GO:0046872">
    <property type="term" value="F:metal ion binding"/>
    <property type="evidence" value="ECO:0007669"/>
    <property type="project" value="UniProtKB-KW"/>
</dbReference>
<gene>
    <name evidence="7" type="ORF">RBSH_01762</name>
</gene>
<accession>K5DJN5</accession>